<dbReference type="EMBL" id="JAPFFF010000007">
    <property type="protein sequence ID" value="KAK8886621.1"/>
    <property type="molecule type" value="Genomic_DNA"/>
</dbReference>
<dbReference type="PROSITE" id="PS50090">
    <property type="entry name" value="MYB_LIKE"/>
    <property type="match status" value="2"/>
</dbReference>
<feature type="domain" description="HTH myb-type" evidence="3">
    <location>
        <begin position="21"/>
        <end position="71"/>
    </location>
</feature>
<dbReference type="Proteomes" id="UP001470230">
    <property type="component" value="Unassembled WGS sequence"/>
</dbReference>
<dbReference type="InterPro" id="IPR001005">
    <property type="entry name" value="SANT/Myb"/>
</dbReference>
<feature type="region of interest" description="Disordered" evidence="1">
    <location>
        <begin position="213"/>
        <end position="235"/>
    </location>
</feature>
<feature type="domain" description="Myb-like" evidence="2">
    <location>
        <begin position="68"/>
        <end position="118"/>
    </location>
</feature>
<gene>
    <name evidence="4" type="ORF">M9Y10_042086</name>
</gene>
<evidence type="ECO:0000313" key="4">
    <source>
        <dbReference type="EMBL" id="KAK8886621.1"/>
    </source>
</evidence>
<comment type="caution">
    <text evidence="4">The sequence shown here is derived from an EMBL/GenBank/DDBJ whole genome shotgun (WGS) entry which is preliminary data.</text>
</comment>
<name>A0ABR2K6U2_9EUKA</name>
<proteinExistence type="predicted"/>
<feature type="domain" description="Myb-like" evidence="2">
    <location>
        <begin position="21"/>
        <end position="67"/>
    </location>
</feature>
<evidence type="ECO:0000259" key="3">
    <source>
        <dbReference type="PROSITE" id="PS51294"/>
    </source>
</evidence>
<evidence type="ECO:0000259" key="2">
    <source>
        <dbReference type="PROSITE" id="PS50090"/>
    </source>
</evidence>
<dbReference type="CDD" id="cd00167">
    <property type="entry name" value="SANT"/>
    <property type="match status" value="2"/>
</dbReference>
<dbReference type="InterPro" id="IPR009057">
    <property type="entry name" value="Homeodomain-like_sf"/>
</dbReference>
<dbReference type="PROSITE" id="PS51294">
    <property type="entry name" value="HTH_MYB"/>
    <property type="match status" value="2"/>
</dbReference>
<protein>
    <recommendedName>
        <fullName evidence="6">Myb-like DNA-binding domain containing protein</fullName>
    </recommendedName>
</protein>
<feature type="domain" description="HTH myb-type" evidence="3">
    <location>
        <begin position="72"/>
        <end position="122"/>
    </location>
</feature>
<organism evidence="4 5">
    <name type="scientific">Tritrichomonas musculus</name>
    <dbReference type="NCBI Taxonomy" id="1915356"/>
    <lineage>
        <taxon>Eukaryota</taxon>
        <taxon>Metamonada</taxon>
        <taxon>Parabasalia</taxon>
        <taxon>Tritrichomonadida</taxon>
        <taxon>Tritrichomonadidae</taxon>
        <taxon>Tritrichomonas</taxon>
    </lineage>
</organism>
<reference evidence="4 5" key="1">
    <citation type="submission" date="2024-04" db="EMBL/GenBank/DDBJ databases">
        <title>Tritrichomonas musculus Genome.</title>
        <authorList>
            <person name="Alves-Ferreira E."/>
            <person name="Grigg M."/>
            <person name="Lorenzi H."/>
            <person name="Galac M."/>
        </authorList>
    </citation>
    <scope>NUCLEOTIDE SEQUENCE [LARGE SCALE GENOMIC DNA]</scope>
    <source>
        <strain evidence="4 5">EAF2021</strain>
    </source>
</reference>
<evidence type="ECO:0000256" key="1">
    <source>
        <dbReference type="SAM" id="MobiDB-lite"/>
    </source>
</evidence>
<evidence type="ECO:0000313" key="5">
    <source>
        <dbReference type="Proteomes" id="UP001470230"/>
    </source>
</evidence>
<accession>A0ABR2K6U2</accession>
<keyword evidence="5" id="KW-1185">Reference proteome</keyword>
<evidence type="ECO:0008006" key="6">
    <source>
        <dbReference type="Google" id="ProtNLM"/>
    </source>
</evidence>
<dbReference type="InterPro" id="IPR017930">
    <property type="entry name" value="Myb_dom"/>
</dbReference>
<dbReference type="SMART" id="SM00717">
    <property type="entry name" value="SANT"/>
    <property type="match status" value="2"/>
</dbReference>
<dbReference type="PANTHER" id="PTHR45614">
    <property type="entry name" value="MYB PROTEIN-RELATED"/>
    <property type="match status" value="1"/>
</dbReference>
<dbReference type="SUPFAM" id="SSF46689">
    <property type="entry name" value="Homeodomain-like"/>
    <property type="match status" value="1"/>
</dbReference>
<dbReference type="Pfam" id="PF13921">
    <property type="entry name" value="Myb_DNA-bind_6"/>
    <property type="match status" value="1"/>
</dbReference>
<dbReference type="PANTHER" id="PTHR45614:SF253">
    <property type="entry name" value="CHROMOSOME UNDETERMINED SCAFFOLD_38, WHOLE GENOME SHOTGUN SEQUENCE"/>
    <property type="match status" value="1"/>
</dbReference>
<dbReference type="InterPro" id="IPR050560">
    <property type="entry name" value="MYB_TF"/>
</dbReference>
<sequence>MTNNDSTSKKNSSNSSCAYSKRRFTPTEDSIIISLAKPNCSNDWSIIAKSVEKRSARQCRDRWNNYLNPNLNKDEWIPEEDELLMKIFNEKGPQWKSFSLLFKGRSINNVRNRCFKLLRKSQSHRASNQILEHPKNNFTSYKKGDKNRNESLVLEKKINHSNIKDQCENINSYIPPDPINEKQKIGNLQIDKNVVLDADYFFYDDDEISKKSTNIHQKEEDKNAQPNFENTENSKKDCSIDTSVVDKLMSKLEREFSSTNLFSWGCNYDMDMEVSHPNII</sequence>
<dbReference type="Gene3D" id="1.10.10.60">
    <property type="entry name" value="Homeodomain-like"/>
    <property type="match status" value="2"/>
</dbReference>